<dbReference type="GO" id="GO:0005840">
    <property type="term" value="C:ribosome"/>
    <property type="evidence" value="ECO:0007669"/>
    <property type="project" value="UniProtKB-KW"/>
</dbReference>
<dbReference type="Gene3D" id="3.40.1370.10">
    <property type="match status" value="1"/>
</dbReference>
<evidence type="ECO:0000313" key="6">
    <source>
        <dbReference type="EMBL" id="EHY66013.1"/>
    </source>
</evidence>
<keyword evidence="8" id="KW-1185">Reference proteome</keyword>
<keyword evidence="2 6" id="KW-0689">Ribosomal protein</keyword>
<dbReference type="Proteomes" id="UP000054524">
    <property type="component" value="Unassembled WGS sequence"/>
</dbReference>
<dbReference type="EMBL" id="AKIJ01000003">
    <property type="protein sequence ID" value="KFG26319.1"/>
    <property type="molecule type" value="Genomic_DNA"/>
</dbReference>
<dbReference type="InterPro" id="IPR002136">
    <property type="entry name" value="Ribosomal_uL4"/>
</dbReference>
<reference evidence="7" key="2">
    <citation type="submission" date="2012-10" db="EMBL/GenBank/DDBJ databases">
        <authorList>
            <consortium name="The Broad Institute Genome Sequencing Platform"/>
            <consortium name="The Broad Institute Genome Sequencing Center for Infectious Disease"/>
            <person name="Cuomo C."/>
            <person name="Troemel E."/>
            <person name="Walker B."/>
            <person name="Young S.K."/>
            <person name="Zeng Q."/>
            <person name="Gargeya S."/>
            <person name="Fitzgerald M."/>
            <person name="Haas B."/>
            <person name="Abouelleil A."/>
            <person name="Alvarado L."/>
            <person name="Arachchi H.M."/>
            <person name="Berlin A.M."/>
            <person name="Chapman S.B."/>
            <person name="Goldberg J."/>
            <person name="Griggs A."/>
            <person name="Gujja S."/>
            <person name="Hansen M."/>
            <person name="Howarth C."/>
            <person name="Imamovic A."/>
            <person name="Larimer J."/>
            <person name="McCowan C."/>
            <person name="Murphy C."/>
            <person name="Neiman D."/>
            <person name="Pearson M."/>
            <person name="Priest M."/>
            <person name="Roberts A."/>
            <person name="Saif S."/>
            <person name="Shea T."/>
            <person name="Sisk P."/>
            <person name="Sykes S."/>
            <person name="Wortman J."/>
            <person name="Nusbaum C."/>
            <person name="Birren B."/>
        </authorList>
    </citation>
    <scope>NUCLEOTIDE SEQUENCE</scope>
    <source>
        <strain evidence="7">ERTm6</strain>
    </source>
</reference>
<evidence type="ECO:0000313" key="7">
    <source>
        <dbReference type="EMBL" id="KFG26319.1"/>
    </source>
</evidence>
<proteinExistence type="inferred from homology"/>
<dbReference type="InterPro" id="IPR045240">
    <property type="entry name" value="Ribosomal_uL4_euk/arch"/>
</dbReference>
<dbReference type="GO" id="GO:0003735">
    <property type="term" value="F:structural constituent of ribosome"/>
    <property type="evidence" value="ECO:0007669"/>
    <property type="project" value="InterPro"/>
</dbReference>
<evidence type="ECO:0000256" key="3">
    <source>
        <dbReference type="ARBA" id="ARBA00023274"/>
    </source>
</evidence>
<accession>H8ZAW0</accession>
<dbReference type="GO" id="GO:0006412">
    <property type="term" value="P:translation"/>
    <property type="evidence" value="ECO:0007669"/>
    <property type="project" value="InterPro"/>
</dbReference>
<evidence type="ECO:0000256" key="5">
    <source>
        <dbReference type="ARBA" id="ARBA00035353"/>
    </source>
</evidence>
<dbReference type="PANTHER" id="PTHR19431">
    <property type="entry name" value="60S RIBOSOMAL PROTEIN L4"/>
    <property type="match status" value="1"/>
</dbReference>
<protein>
    <recommendedName>
        <fullName evidence="4">Large ribosomal subunit protein uL4</fullName>
    </recommendedName>
    <alternativeName>
        <fullName evidence="5">60S ribosomal protein L4</fullName>
    </alternativeName>
</protein>
<reference evidence="6" key="1">
    <citation type="submission" date="2011-03" db="EMBL/GenBank/DDBJ databases">
        <title>The Genome Sequence of Nematocida sp1 strain ERTm2.</title>
        <authorList>
            <consortium name="The Broad Institute Genome Sequencing Platform"/>
            <consortium name="The Broad Institute Genome Sequencing Center for Infectious Disease"/>
            <person name="Cuomo C."/>
            <person name="Troemel E."/>
            <person name="Young S.K."/>
            <person name="Zeng Q."/>
            <person name="Gargeya S."/>
            <person name="Fitzgerald M."/>
            <person name="Haas B."/>
            <person name="Abouelleil A."/>
            <person name="Alvarado L."/>
            <person name="Arachchi H.M."/>
            <person name="Berlin A."/>
            <person name="Brown A."/>
            <person name="Chapman S.B."/>
            <person name="Chen Z."/>
            <person name="Dunbar C."/>
            <person name="Freedman E."/>
            <person name="Gearin G."/>
            <person name="Gellesch M."/>
            <person name="Goldberg J."/>
            <person name="Griggs A."/>
            <person name="Gujja S."/>
            <person name="Heilman E.R."/>
            <person name="Heiman D."/>
            <person name="Howarth C."/>
            <person name="Larson L."/>
            <person name="Lui A."/>
            <person name="MacDonald P.J.P."/>
            <person name="Mehta T."/>
            <person name="Montmayeur A."/>
            <person name="Murphy C."/>
            <person name="Neiman D."/>
            <person name="Pearson M."/>
            <person name="Priest M."/>
            <person name="Roberts A."/>
            <person name="Saif S."/>
            <person name="Shea T."/>
            <person name="Shenoy N."/>
            <person name="Sisk P."/>
            <person name="Stolte C."/>
            <person name="Sykes S."/>
            <person name="White J."/>
            <person name="Yandava C."/>
            <person name="Wortman J."/>
            <person name="Nusbaum C."/>
            <person name="Birren B."/>
        </authorList>
    </citation>
    <scope>NUCLEOTIDE SEQUENCE</scope>
    <source>
        <strain evidence="6">ERTm2</strain>
    </source>
</reference>
<accession>A0A086J2F1</accession>
<name>H8ZAW0_NEMA1</name>
<gene>
    <name evidence="6" type="ORF">NERG_00709</name>
    <name evidence="7" type="ORF">NESG_01439</name>
</gene>
<keyword evidence="3" id="KW-0687">Ribonucleoprotein</keyword>
<dbReference type="STRING" id="944018.H8ZAW0"/>
<dbReference type="InterPro" id="IPR023574">
    <property type="entry name" value="Ribosomal_uL4_dom_sf"/>
</dbReference>
<dbReference type="GO" id="GO:1990904">
    <property type="term" value="C:ribonucleoprotein complex"/>
    <property type="evidence" value="ECO:0007669"/>
    <property type="project" value="UniProtKB-KW"/>
</dbReference>
<sequence length="330" mass="36773">MIQNQVECYEIDGNTIYKKVDLPKVFSIPVRSDLVCTVHDMVKRNTRQPYAVDPMAGMRHSAHSWGTGRALARVPRVSGGGTQRAGQGAFANFCRKGRMASPTTVLRRWFRKTTKNTRRHAAAMAVAATASPALVESRGHIIANQKSIPIVVSNEIESLKRTKQALELINNFSLAEEVERVKNSKAIRAGKGKARNRRWVMRRGVLVIYKEDKGITRAFRNIPGIDLMPVDQLDLLKLAPGGHLGRLVVWTEGAFERLRELFGDDGLAAVKTGYRLPESKISCADVKVLLKSEEIVALFDKKPCLTIRKRKADPQAVAAINPYFELFNTV</sequence>
<organism evidence="6">
    <name type="scientific">Nematocida ausubeli (strain ATCC PRA-371 / ERTm2)</name>
    <name type="common">Nematode killer fungus</name>
    <dbReference type="NCBI Taxonomy" id="1913371"/>
    <lineage>
        <taxon>Eukaryota</taxon>
        <taxon>Fungi</taxon>
        <taxon>Fungi incertae sedis</taxon>
        <taxon>Microsporidia</taxon>
        <taxon>Nematocida</taxon>
    </lineage>
</organism>
<dbReference type="Pfam" id="PF00573">
    <property type="entry name" value="Ribosomal_L4"/>
    <property type="match status" value="1"/>
</dbReference>
<dbReference type="OrthoDB" id="10259785at2759"/>
<dbReference type="EMBL" id="JH604634">
    <property type="protein sequence ID" value="EHY66013.1"/>
    <property type="molecule type" value="Genomic_DNA"/>
</dbReference>
<dbReference type="FunFam" id="3.40.1370.10:FF:000011">
    <property type="entry name" value="50S ribosomal protein L4"/>
    <property type="match status" value="1"/>
</dbReference>
<dbReference type="HOGENOM" id="CLU_026535_4_0_1"/>
<dbReference type="SUPFAM" id="SSF52166">
    <property type="entry name" value="Ribosomal protein L4"/>
    <property type="match status" value="1"/>
</dbReference>
<dbReference type="AlphaFoldDB" id="H8ZAW0"/>
<evidence type="ECO:0000256" key="1">
    <source>
        <dbReference type="ARBA" id="ARBA00010528"/>
    </source>
</evidence>
<comment type="similarity">
    <text evidence="1">Belongs to the universal ribosomal protein uL4 family.</text>
</comment>
<dbReference type="Proteomes" id="UP000005622">
    <property type="component" value="Unassembled WGS sequence"/>
</dbReference>
<evidence type="ECO:0000256" key="4">
    <source>
        <dbReference type="ARBA" id="ARBA00035244"/>
    </source>
</evidence>
<evidence type="ECO:0000256" key="2">
    <source>
        <dbReference type="ARBA" id="ARBA00022980"/>
    </source>
</evidence>
<evidence type="ECO:0000313" key="8">
    <source>
        <dbReference type="Proteomes" id="UP000054524"/>
    </source>
</evidence>
<reference evidence="7 8" key="3">
    <citation type="journal article" date="2014" name="Genome Announc.">
        <title>Genome Sequence of the Microsporidian Species Nematocida sp1 Strain ERTm6 (ATCC PRA-372).</title>
        <authorList>
            <person name="Bakowski M.A."/>
            <person name="Priest M."/>
            <person name="Young S."/>
            <person name="Cuomo C.A."/>
            <person name="Troemel E.R."/>
        </authorList>
    </citation>
    <scope>NUCLEOTIDE SEQUENCE [LARGE SCALE GENOMIC DNA]</scope>
    <source>
        <strain evidence="7 8">ERTm6</strain>
    </source>
</reference>